<protein>
    <submittedName>
        <fullName evidence="1">Uncharacterized protein</fullName>
    </submittedName>
</protein>
<dbReference type="Proteomes" id="UP000765509">
    <property type="component" value="Unassembled WGS sequence"/>
</dbReference>
<dbReference type="EMBL" id="AVOT02013521">
    <property type="protein sequence ID" value="MBW0496261.1"/>
    <property type="molecule type" value="Genomic_DNA"/>
</dbReference>
<evidence type="ECO:0000313" key="1">
    <source>
        <dbReference type="EMBL" id="MBW0496261.1"/>
    </source>
</evidence>
<sequence>MCCFQRRCFYPAASHGPLFYCMSEESKLELSSSGRKCLCAAHAILYAGLPGTSVSWPPPAMSFPSRGPWLRQPARGWGEGHPRAVWVLSDNVTVLGCSTGAVRHRAHAAGIQSSTDRIEMTPLRPHRYFGINQDCIYPFQSSPLTQKAVVIRDLPSLGQTRDSSRCLSCHLIIWNLTITK</sequence>
<comment type="caution">
    <text evidence="1">The sequence shown here is derived from an EMBL/GenBank/DDBJ whole genome shotgun (WGS) entry which is preliminary data.</text>
</comment>
<reference evidence="1" key="1">
    <citation type="submission" date="2021-03" db="EMBL/GenBank/DDBJ databases">
        <title>Draft genome sequence of rust myrtle Austropuccinia psidii MF-1, a brazilian biotype.</title>
        <authorList>
            <person name="Quecine M.C."/>
            <person name="Pachon D.M.R."/>
            <person name="Bonatelli M.L."/>
            <person name="Correr F.H."/>
            <person name="Franceschini L.M."/>
            <person name="Leite T.F."/>
            <person name="Margarido G.R.A."/>
            <person name="Almeida C.A."/>
            <person name="Ferrarezi J.A."/>
            <person name="Labate C.A."/>
        </authorList>
    </citation>
    <scope>NUCLEOTIDE SEQUENCE</scope>
    <source>
        <strain evidence="1">MF-1</strain>
    </source>
</reference>
<accession>A0A9Q3D3K0</accession>
<name>A0A9Q3D3K0_9BASI</name>
<evidence type="ECO:0000313" key="2">
    <source>
        <dbReference type="Proteomes" id="UP000765509"/>
    </source>
</evidence>
<dbReference type="AlphaFoldDB" id="A0A9Q3D3K0"/>
<proteinExistence type="predicted"/>
<gene>
    <name evidence="1" type="ORF">O181_035976</name>
</gene>
<keyword evidence="2" id="KW-1185">Reference proteome</keyword>
<organism evidence="1 2">
    <name type="scientific">Austropuccinia psidii MF-1</name>
    <dbReference type="NCBI Taxonomy" id="1389203"/>
    <lineage>
        <taxon>Eukaryota</taxon>
        <taxon>Fungi</taxon>
        <taxon>Dikarya</taxon>
        <taxon>Basidiomycota</taxon>
        <taxon>Pucciniomycotina</taxon>
        <taxon>Pucciniomycetes</taxon>
        <taxon>Pucciniales</taxon>
        <taxon>Sphaerophragmiaceae</taxon>
        <taxon>Austropuccinia</taxon>
    </lineage>
</organism>